<keyword evidence="2" id="KW-0805">Transcription regulation</keyword>
<dbReference type="GO" id="GO:0005829">
    <property type="term" value="C:cytosol"/>
    <property type="evidence" value="ECO:0007669"/>
    <property type="project" value="TreeGrafter"/>
</dbReference>
<keyword evidence="7" id="KW-1185">Reference proteome</keyword>
<comment type="similarity">
    <text evidence="1">Belongs to the LysR transcriptional regulatory family.</text>
</comment>
<gene>
    <name evidence="6" type="ORF">Hs30E_08780</name>
</gene>
<evidence type="ECO:0000256" key="1">
    <source>
        <dbReference type="ARBA" id="ARBA00009437"/>
    </source>
</evidence>
<evidence type="ECO:0000256" key="2">
    <source>
        <dbReference type="ARBA" id="ARBA00023015"/>
    </source>
</evidence>
<evidence type="ECO:0000313" key="6">
    <source>
        <dbReference type="EMBL" id="GFH42327.1"/>
    </source>
</evidence>
<dbReference type="CDD" id="cd05466">
    <property type="entry name" value="PBP2_LTTR_substrate"/>
    <property type="match status" value="1"/>
</dbReference>
<dbReference type="PROSITE" id="PS50931">
    <property type="entry name" value="HTH_LYSR"/>
    <property type="match status" value="1"/>
</dbReference>
<dbReference type="InterPro" id="IPR036388">
    <property type="entry name" value="WH-like_DNA-bd_sf"/>
</dbReference>
<accession>A0A6A0BER4</accession>
<keyword evidence="4" id="KW-0804">Transcription</keyword>
<proteinExistence type="inferred from homology"/>
<dbReference type="GO" id="GO:0003677">
    <property type="term" value="F:DNA binding"/>
    <property type="evidence" value="ECO:0007669"/>
    <property type="project" value="UniProtKB-KW"/>
</dbReference>
<dbReference type="Gene3D" id="1.10.10.10">
    <property type="entry name" value="Winged helix-like DNA-binding domain superfamily/Winged helix DNA-binding domain"/>
    <property type="match status" value="1"/>
</dbReference>
<dbReference type="InterPro" id="IPR005119">
    <property type="entry name" value="LysR_subst-bd"/>
</dbReference>
<name>A0A6A0BER4_9LACT</name>
<protein>
    <submittedName>
        <fullName evidence="6">LysR family transcriptional regulator</fullName>
    </submittedName>
</protein>
<organism evidence="6 7">
    <name type="scientific">Pseudolactococcus hodotermopsidis</name>
    <dbReference type="NCBI Taxonomy" id="2709157"/>
    <lineage>
        <taxon>Bacteria</taxon>
        <taxon>Bacillati</taxon>
        <taxon>Bacillota</taxon>
        <taxon>Bacilli</taxon>
        <taxon>Lactobacillales</taxon>
        <taxon>Streptococcaceae</taxon>
        <taxon>Pseudolactococcus</taxon>
    </lineage>
</organism>
<dbReference type="PANTHER" id="PTHR30419">
    <property type="entry name" value="HTH-TYPE TRANSCRIPTIONAL REGULATOR YBHD"/>
    <property type="match status" value="1"/>
</dbReference>
<dbReference type="GO" id="GO:0003700">
    <property type="term" value="F:DNA-binding transcription factor activity"/>
    <property type="evidence" value="ECO:0007669"/>
    <property type="project" value="InterPro"/>
</dbReference>
<sequence>METRHLHYFLTVAKLGNITRAAEQLHITQPTLSRQLIDLEKQLGTSLLIRGKRQITLTAAGVLFQQRASQILAILDKTRNDLLETKEIPAGTVTIGVVETTIAQFLAKKIADFHDHYPQIRIDLYNADGDDNREKLDRGELDMALLIEPVEAAKYHFKRLGPTERWGIIVRKNDRLARRKFVTRHDILGRKTMMSRRAIVSSSLFDWLHIQANDLDIVSTHNLLTNALPLLAQQHLMTIAVEGALTIRPVSNLTFVPFSPNHVSHHVLVWRKNVLLSAAAQLFLDFLLGEG</sequence>
<dbReference type="RefSeq" id="WP_172208318.1">
    <property type="nucleotide sequence ID" value="NZ_BLLI01000020.1"/>
</dbReference>
<dbReference type="FunFam" id="1.10.10.10:FF:000001">
    <property type="entry name" value="LysR family transcriptional regulator"/>
    <property type="match status" value="1"/>
</dbReference>
<feature type="domain" description="HTH lysR-type" evidence="5">
    <location>
        <begin position="1"/>
        <end position="58"/>
    </location>
</feature>
<dbReference type="Gene3D" id="3.40.190.290">
    <property type="match status" value="1"/>
</dbReference>
<dbReference type="EMBL" id="BLLI01000020">
    <property type="protein sequence ID" value="GFH42327.1"/>
    <property type="molecule type" value="Genomic_DNA"/>
</dbReference>
<dbReference type="Pfam" id="PF00126">
    <property type="entry name" value="HTH_1"/>
    <property type="match status" value="1"/>
</dbReference>
<dbReference type="Proteomes" id="UP000480303">
    <property type="component" value="Unassembled WGS sequence"/>
</dbReference>
<evidence type="ECO:0000313" key="7">
    <source>
        <dbReference type="Proteomes" id="UP000480303"/>
    </source>
</evidence>
<evidence type="ECO:0000256" key="3">
    <source>
        <dbReference type="ARBA" id="ARBA00023125"/>
    </source>
</evidence>
<comment type="caution">
    <text evidence="6">The sequence shown here is derived from an EMBL/GenBank/DDBJ whole genome shotgun (WGS) entry which is preliminary data.</text>
</comment>
<reference evidence="6 7" key="1">
    <citation type="submission" date="2020-02" db="EMBL/GenBank/DDBJ databases">
        <title>Draft genome sequence of Lactococcus sp. Hs30E4-3.</title>
        <authorList>
            <person name="Noda S."/>
            <person name="Yuki M."/>
            <person name="Ohkuma M."/>
        </authorList>
    </citation>
    <scope>NUCLEOTIDE SEQUENCE [LARGE SCALE GENOMIC DNA]</scope>
    <source>
        <strain evidence="6 7">Hs30E4-3</strain>
    </source>
</reference>
<dbReference type="PANTHER" id="PTHR30419:SF8">
    <property type="entry name" value="NITROGEN ASSIMILATION TRANSCRIPTIONAL ACTIVATOR-RELATED"/>
    <property type="match status" value="1"/>
</dbReference>
<dbReference type="SUPFAM" id="SSF53850">
    <property type="entry name" value="Periplasmic binding protein-like II"/>
    <property type="match status" value="1"/>
</dbReference>
<dbReference type="SUPFAM" id="SSF46785">
    <property type="entry name" value="Winged helix' DNA-binding domain"/>
    <property type="match status" value="1"/>
</dbReference>
<dbReference type="PRINTS" id="PR00039">
    <property type="entry name" value="HTHLYSR"/>
</dbReference>
<dbReference type="InterPro" id="IPR000847">
    <property type="entry name" value="LysR_HTH_N"/>
</dbReference>
<dbReference type="InterPro" id="IPR050950">
    <property type="entry name" value="HTH-type_LysR_regulators"/>
</dbReference>
<evidence type="ECO:0000259" key="5">
    <source>
        <dbReference type="PROSITE" id="PS50931"/>
    </source>
</evidence>
<keyword evidence="3" id="KW-0238">DNA-binding</keyword>
<dbReference type="InterPro" id="IPR036390">
    <property type="entry name" value="WH_DNA-bd_sf"/>
</dbReference>
<dbReference type="Pfam" id="PF03466">
    <property type="entry name" value="LysR_substrate"/>
    <property type="match status" value="1"/>
</dbReference>
<dbReference type="AlphaFoldDB" id="A0A6A0BER4"/>
<evidence type="ECO:0000256" key="4">
    <source>
        <dbReference type="ARBA" id="ARBA00023163"/>
    </source>
</evidence>